<dbReference type="AlphaFoldDB" id="A0A938X3J3"/>
<feature type="compositionally biased region" description="Basic residues" evidence="1">
    <location>
        <begin position="425"/>
        <end position="435"/>
    </location>
</feature>
<evidence type="ECO:0000256" key="1">
    <source>
        <dbReference type="SAM" id="MobiDB-lite"/>
    </source>
</evidence>
<dbReference type="Proteomes" id="UP000774750">
    <property type="component" value="Unassembled WGS sequence"/>
</dbReference>
<dbReference type="RefSeq" id="WP_204444680.1">
    <property type="nucleotide sequence ID" value="NZ_JACJKY010000004.1"/>
</dbReference>
<feature type="region of interest" description="Disordered" evidence="1">
    <location>
        <begin position="414"/>
        <end position="449"/>
    </location>
</feature>
<gene>
    <name evidence="3" type="ORF">H6A12_03180</name>
</gene>
<evidence type="ECO:0000313" key="4">
    <source>
        <dbReference type="Proteomes" id="UP000774750"/>
    </source>
</evidence>
<protein>
    <submittedName>
        <fullName evidence="3">Relaxase/mobilization nuclease domain-containing protein</fullName>
    </submittedName>
</protein>
<dbReference type="InterPro" id="IPR005094">
    <property type="entry name" value="Endonuclease_MobA/VirD2"/>
</dbReference>
<accession>A0A938X3J3</accession>
<evidence type="ECO:0000313" key="3">
    <source>
        <dbReference type="EMBL" id="MBM6920162.1"/>
    </source>
</evidence>
<feature type="domain" description="MobA/VirD2-like nuclease" evidence="2">
    <location>
        <begin position="23"/>
        <end position="152"/>
    </location>
</feature>
<reference evidence="3" key="1">
    <citation type="submission" date="2020-08" db="EMBL/GenBank/DDBJ databases">
        <authorList>
            <person name="Cejkova D."/>
            <person name="Kubasova T."/>
            <person name="Jahodarova E."/>
            <person name="Rychlik I."/>
        </authorList>
    </citation>
    <scope>NUCLEOTIDE SEQUENCE</scope>
    <source>
        <strain evidence="3">An559</strain>
    </source>
</reference>
<evidence type="ECO:0000259" key="2">
    <source>
        <dbReference type="Pfam" id="PF03432"/>
    </source>
</evidence>
<comment type="caution">
    <text evidence="3">The sequence shown here is derived from an EMBL/GenBank/DDBJ whole genome shotgun (WGS) entry which is preliminary data.</text>
</comment>
<name>A0A938X3J3_9FIRM</name>
<dbReference type="Pfam" id="PF03432">
    <property type="entry name" value="Relaxase"/>
    <property type="match status" value="1"/>
</dbReference>
<feature type="region of interest" description="Disordered" evidence="1">
    <location>
        <begin position="259"/>
        <end position="279"/>
    </location>
</feature>
<feature type="compositionally biased region" description="Basic and acidic residues" evidence="1">
    <location>
        <begin position="267"/>
        <end position="278"/>
    </location>
</feature>
<keyword evidence="4" id="KW-1185">Reference proteome</keyword>
<feature type="compositionally biased region" description="Basic and acidic residues" evidence="1">
    <location>
        <begin position="415"/>
        <end position="424"/>
    </location>
</feature>
<organism evidence="3 4">
    <name type="scientific">Merdimmobilis hominis</name>
    <dbReference type="NCBI Taxonomy" id="2897707"/>
    <lineage>
        <taxon>Bacteria</taxon>
        <taxon>Bacillati</taxon>
        <taxon>Bacillota</taxon>
        <taxon>Clostridia</taxon>
        <taxon>Eubacteriales</taxon>
        <taxon>Oscillospiraceae</taxon>
        <taxon>Merdimmobilis</taxon>
    </lineage>
</organism>
<sequence length="449" mass="51141">MATFTAIPEKTQTATAMKRVLDYVMQDKKTVLGGIKLVSGQNCVPESAFEEFMATKHQYGKANGVFFKQYVQSFKPDCGATPEQIHQIGLEMAKAFDGFEVLVATHIDRDHWHNHFVVNSVNCETGLKIQINEKGLEELRHQSDEICQQFGLEILKPYQKPKQRSLNQREYRAALRGNSKKLRLTNAIDYAVAKSRNKNQFIEQMQKLGYGVNWIDHYKYITYTTPDGQRFRDNRLLDDKYLKTNMEELFAYEYGAVKTNQPNTNDNRSDGRNFDRTDTANLPDAQARAIQSIGGAYLTDWERHCAEHGFDIQATDAGRLEEYNDQDGRGQPVSGSENCIRGNELDTIFSRGTIIESDRPIEGNDAYRTEEYEGRAESTGLDTLEIQAEMGGDWIDIAVNSLYLAADLAMIGGNDNDKHNPKYVRERKRGQKKKHTQDSHDDGGMQMKM</sequence>
<dbReference type="EMBL" id="JACJKY010000004">
    <property type="protein sequence ID" value="MBM6920162.1"/>
    <property type="molecule type" value="Genomic_DNA"/>
</dbReference>
<proteinExistence type="predicted"/>
<reference evidence="3" key="2">
    <citation type="journal article" date="2021" name="Sci. Rep.">
        <title>The distribution of antibiotic resistance genes in chicken gut microbiota commensals.</title>
        <authorList>
            <person name="Juricova H."/>
            <person name="Matiasovicova J."/>
            <person name="Kubasova T."/>
            <person name="Cejkova D."/>
            <person name="Rychlik I."/>
        </authorList>
    </citation>
    <scope>NUCLEOTIDE SEQUENCE</scope>
    <source>
        <strain evidence="3">An559</strain>
    </source>
</reference>